<sequence length="477" mass="53638">MTPLWLALHFPLLALEAGDGPVERPRVLVHQHRVQLANGAARAAGVEGGLRLATARALCEDLEVLEADDGAREAALRRQGQHLLALTPQVCAAPPASLLLEVGSCLKLHGGFQGLMARVDRYRLHCPLTTRLGLGPTPLAAWHLSDPPPLETVPEPARFQAWLAALDLDDLDLEARLRERLRAPGFRTLGDLYPLPRAALGKRFGAGFLDWLQRLLGEKPDPRRPLTPPRPFRERLEFDDPLDRLDHLHGPMSELLTRLSADLERHQESLTAIRWHLHLNNGHRDTLVVRRAQAGHDVATWLDLTRRRLEHQVLDAPVLGLGLDGGRPRPRNPGLADLFPDPGARAPLSGLLEKLAAEPALRLYRPERAPGHLPEETERGRPPFEKAARPAPPPDTPAPSEDRPLWLLDPPRPLAVRDSVPHWRDRPLTLFPQEERFSQPWHHQAARRYHVAHHPDGLCCWVFQDERDKGWWLQGFF</sequence>
<dbReference type="PANTHER" id="PTHR35369">
    <property type="entry name" value="BLR3025 PROTEIN-RELATED"/>
    <property type="match status" value="1"/>
</dbReference>
<feature type="domain" description="UmuC" evidence="3">
    <location>
        <begin position="24"/>
        <end position="145"/>
    </location>
</feature>
<evidence type="ECO:0000256" key="1">
    <source>
        <dbReference type="ARBA" id="ARBA00022763"/>
    </source>
</evidence>
<evidence type="ECO:0000313" key="4">
    <source>
        <dbReference type="EMBL" id="MCC4309060.1"/>
    </source>
</evidence>
<feature type="compositionally biased region" description="Basic and acidic residues" evidence="2">
    <location>
        <begin position="364"/>
        <end position="388"/>
    </location>
</feature>
<feature type="region of interest" description="Disordered" evidence="2">
    <location>
        <begin position="363"/>
        <end position="406"/>
    </location>
</feature>
<accession>A0A9Q3YPQ2</accession>
<dbReference type="InterPro" id="IPR050356">
    <property type="entry name" value="SulA_CellDiv_inhibitor"/>
</dbReference>
<dbReference type="Gene3D" id="3.40.1170.60">
    <property type="match status" value="1"/>
</dbReference>
<dbReference type="InterPro" id="IPR001126">
    <property type="entry name" value="UmuC"/>
</dbReference>
<evidence type="ECO:0000256" key="2">
    <source>
        <dbReference type="SAM" id="MobiDB-lite"/>
    </source>
</evidence>
<gene>
    <name evidence="4" type="ORF">LL252_10805</name>
</gene>
<keyword evidence="5" id="KW-1185">Reference proteome</keyword>
<dbReference type="CDD" id="cd03468">
    <property type="entry name" value="PolY_like"/>
    <property type="match status" value="1"/>
</dbReference>
<reference evidence="4" key="1">
    <citation type="submission" date="2021-10" db="EMBL/GenBank/DDBJ databases">
        <title>The diversity and Nitrogen Metabolism of Culturable Nitrate-Utilizing Bacteria Within the Oxygen Minimum Zone of the Changjiang (Yangtze River)Estuary.</title>
        <authorList>
            <person name="Zhang D."/>
            <person name="Zheng J."/>
            <person name="Liu S."/>
            <person name="He W."/>
        </authorList>
    </citation>
    <scope>NUCLEOTIDE SEQUENCE</scope>
    <source>
        <strain evidence="4">FXH-223</strain>
    </source>
</reference>
<evidence type="ECO:0000313" key="5">
    <source>
        <dbReference type="Proteomes" id="UP001108027"/>
    </source>
</evidence>
<dbReference type="GO" id="GO:0006281">
    <property type="term" value="P:DNA repair"/>
    <property type="evidence" value="ECO:0007669"/>
    <property type="project" value="InterPro"/>
</dbReference>
<name>A0A9Q3YPQ2_9GAMM</name>
<dbReference type="SUPFAM" id="SSF56672">
    <property type="entry name" value="DNA/RNA polymerases"/>
    <property type="match status" value="1"/>
</dbReference>
<proteinExistence type="predicted"/>
<comment type="caution">
    <text evidence="4">The sequence shown here is derived from an EMBL/GenBank/DDBJ whole genome shotgun (WGS) entry which is preliminary data.</text>
</comment>
<dbReference type="EMBL" id="JAJGNA010000011">
    <property type="protein sequence ID" value="MCC4309060.1"/>
    <property type="molecule type" value="Genomic_DNA"/>
</dbReference>
<keyword evidence="1" id="KW-0227">DNA damage</keyword>
<dbReference type="InterPro" id="IPR043502">
    <property type="entry name" value="DNA/RNA_pol_sf"/>
</dbReference>
<dbReference type="Pfam" id="PF00817">
    <property type="entry name" value="IMS"/>
    <property type="match status" value="1"/>
</dbReference>
<organism evidence="4 5">
    <name type="scientific">Alloalcanivorax marinus</name>
    <dbReference type="NCBI Taxonomy" id="1177169"/>
    <lineage>
        <taxon>Bacteria</taxon>
        <taxon>Pseudomonadati</taxon>
        <taxon>Pseudomonadota</taxon>
        <taxon>Gammaproteobacteria</taxon>
        <taxon>Oceanospirillales</taxon>
        <taxon>Alcanivoracaceae</taxon>
        <taxon>Alloalcanivorax</taxon>
    </lineage>
</organism>
<dbReference type="AlphaFoldDB" id="A0A9Q3YPQ2"/>
<evidence type="ECO:0000259" key="3">
    <source>
        <dbReference type="Pfam" id="PF00817"/>
    </source>
</evidence>
<dbReference type="PANTHER" id="PTHR35369:SF2">
    <property type="entry name" value="BLR3025 PROTEIN"/>
    <property type="match status" value="1"/>
</dbReference>
<protein>
    <submittedName>
        <fullName evidence="4">DNA polymerase Y family protein</fullName>
    </submittedName>
</protein>
<dbReference type="Proteomes" id="UP001108027">
    <property type="component" value="Unassembled WGS sequence"/>
</dbReference>
<dbReference type="RefSeq" id="WP_228234009.1">
    <property type="nucleotide sequence ID" value="NZ_JAJGNA010000011.1"/>
</dbReference>